<feature type="compositionally biased region" description="Basic and acidic residues" evidence="12">
    <location>
        <begin position="1130"/>
        <end position="1141"/>
    </location>
</feature>
<feature type="transmembrane region" description="Helical" evidence="13">
    <location>
        <begin position="99"/>
        <end position="120"/>
    </location>
</feature>
<evidence type="ECO:0000256" key="2">
    <source>
        <dbReference type="ARBA" id="ARBA00022448"/>
    </source>
</evidence>
<keyword evidence="5" id="KW-0631">Potassium channel</keyword>
<feature type="transmembrane region" description="Helical" evidence="13">
    <location>
        <begin position="140"/>
        <end position="161"/>
    </location>
</feature>
<dbReference type="Gene3D" id="1.20.120.350">
    <property type="entry name" value="Voltage-gated potassium channels. Chain C"/>
    <property type="match status" value="2"/>
</dbReference>
<dbReference type="GO" id="GO:0001508">
    <property type="term" value="P:action potential"/>
    <property type="evidence" value="ECO:0007669"/>
    <property type="project" value="TreeGrafter"/>
</dbReference>
<feature type="region of interest" description="Disordered" evidence="12">
    <location>
        <begin position="461"/>
        <end position="488"/>
    </location>
</feature>
<keyword evidence="3" id="KW-0633">Potassium transport</keyword>
<evidence type="ECO:0000256" key="11">
    <source>
        <dbReference type="ARBA" id="ARBA00023303"/>
    </source>
</evidence>
<feature type="transmembrane region" description="Helical" evidence="13">
    <location>
        <begin position="890"/>
        <end position="913"/>
    </location>
</feature>
<evidence type="ECO:0000256" key="12">
    <source>
        <dbReference type="SAM" id="MobiDB-lite"/>
    </source>
</evidence>
<name>A0A485KB22_9STRA</name>
<dbReference type="GO" id="GO:0008076">
    <property type="term" value="C:voltage-gated potassium channel complex"/>
    <property type="evidence" value="ECO:0007669"/>
    <property type="project" value="InterPro"/>
</dbReference>
<evidence type="ECO:0000256" key="3">
    <source>
        <dbReference type="ARBA" id="ARBA00022538"/>
    </source>
</evidence>
<feature type="transmembrane region" description="Helical" evidence="13">
    <location>
        <begin position="276"/>
        <end position="296"/>
    </location>
</feature>
<evidence type="ECO:0000313" key="16">
    <source>
        <dbReference type="EMBL" id="VFT80740.1"/>
    </source>
</evidence>
<evidence type="ECO:0000256" key="13">
    <source>
        <dbReference type="SAM" id="Phobius"/>
    </source>
</evidence>
<keyword evidence="6" id="KW-0851">Voltage-gated channel</keyword>
<feature type="transmembrane region" description="Helical" evidence="13">
    <location>
        <begin position="859"/>
        <end position="878"/>
    </location>
</feature>
<protein>
    <submittedName>
        <fullName evidence="16">Aste57867_3579 protein</fullName>
    </submittedName>
</protein>
<dbReference type="OrthoDB" id="69996at2759"/>
<dbReference type="Pfam" id="PF00520">
    <property type="entry name" value="Ion_trans"/>
    <property type="match status" value="2"/>
</dbReference>
<organism evidence="16 17">
    <name type="scientific">Aphanomyces stellatus</name>
    <dbReference type="NCBI Taxonomy" id="120398"/>
    <lineage>
        <taxon>Eukaryota</taxon>
        <taxon>Sar</taxon>
        <taxon>Stramenopiles</taxon>
        <taxon>Oomycota</taxon>
        <taxon>Saprolegniomycetes</taxon>
        <taxon>Saprolegniales</taxon>
        <taxon>Verrucalvaceae</taxon>
        <taxon>Aphanomyces</taxon>
    </lineage>
</organism>
<evidence type="ECO:0000313" key="17">
    <source>
        <dbReference type="Proteomes" id="UP000332933"/>
    </source>
</evidence>
<reference evidence="15" key="2">
    <citation type="submission" date="2019-06" db="EMBL/GenBank/DDBJ databases">
        <title>Genomics analysis of Aphanomyces spp. identifies a new class of oomycete effector associated with host adaptation.</title>
        <authorList>
            <person name="Gaulin E."/>
        </authorList>
    </citation>
    <scope>NUCLEOTIDE SEQUENCE</scope>
    <source>
        <strain evidence="15">CBS 578.67</strain>
    </source>
</reference>
<comment type="subcellular location">
    <subcellularLocation>
        <location evidence="1">Membrane</location>
        <topology evidence="1">Multi-pass membrane protein</topology>
    </subcellularLocation>
</comment>
<dbReference type="SUPFAM" id="SSF81324">
    <property type="entry name" value="Voltage-gated potassium channels"/>
    <property type="match status" value="2"/>
</dbReference>
<dbReference type="PRINTS" id="PR00169">
    <property type="entry name" value="KCHANNEL"/>
</dbReference>
<reference evidence="16 17" key="1">
    <citation type="submission" date="2019-03" db="EMBL/GenBank/DDBJ databases">
        <authorList>
            <person name="Gaulin E."/>
            <person name="Dumas B."/>
        </authorList>
    </citation>
    <scope>NUCLEOTIDE SEQUENCE [LARGE SCALE GENOMIC DNA]</scope>
    <source>
        <strain evidence="16">CBS 568.67</strain>
    </source>
</reference>
<gene>
    <name evidence="16" type="primary">Aste57867_3579</name>
    <name evidence="15" type="ORF">As57867_003568</name>
    <name evidence="16" type="ORF">ASTE57867_3579</name>
</gene>
<feature type="region of interest" description="Disordered" evidence="12">
    <location>
        <begin position="1"/>
        <end position="29"/>
    </location>
</feature>
<evidence type="ECO:0000256" key="6">
    <source>
        <dbReference type="ARBA" id="ARBA00022882"/>
    </source>
</evidence>
<evidence type="ECO:0000256" key="5">
    <source>
        <dbReference type="ARBA" id="ARBA00022826"/>
    </source>
</evidence>
<dbReference type="Gene3D" id="1.10.287.70">
    <property type="match status" value="2"/>
</dbReference>
<dbReference type="InterPro" id="IPR005821">
    <property type="entry name" value="Ion_trans_dom"/>
</dbReference>
<feature type="domain" description="Ion transport" evidence="14">
    <location>
        <begin position="98"/>
        <end position="332"/>
    </location>
</feature>
<evidence type="ECO:0000259" key="14">
    <source>
        <dbReference type="Pfam" id="PF00520"/>
    </source>
</evidence>
<feature type="transmembrane region" description="Helical" evidence="13">
    <location>
        <begin position="308"/>
        <end position="331"/>
    </location>
</feature>
<keyword evidence="2" id="KW-0813">Transport</keyword>
<evidence type="ECO:0000256" key="7">
    <source>
        <dbReference type="ARBA" id="ARBA00022958"/>
    </source>
</evidence>
<accession>A0A485KB22</accession>
<evidence type="ECO:0000256" key="8">
    <source>
        <dbReference type="ARBA" id="ARBA00022989"/>
    </source>
</evidence>
<feature type="transmembrane region" description="Helical" evidence="13">
    <location>
        <begin position="791"/>
        <end position="810"/>
    </location>
</feature>
<keyword evidence="17" id="KW-1185">Reference proteome</keyword>
<keyword evidence="4 13" id="KW-0812">Transmembrane</keyword>
<dbReference type="GO" id="GO:0005249">
    <property type="term" value="F:voltage-gated potassium channel activity"/>
    <property type="evidence" value="ECO:0007669"/>
    <property type="project" value="InterPro"/>
</dbReference>
<keyword evidence="9" id="KW-0406">Ion transport</keyword>
<dbReference type="EMBL" id="VJMH01000637">
    <property type="protein sequence ID" value="KAF0715080.1"/>
    <property type="molecule type" value="Genomic_DNA"/>
</dbReference>
<evidence type="ECO:0000313" key="15">
    <source>
        <dbReference type="EMBL" id="KAF0715080.1"/>
    </source>
</evidence>
<sequence>MAEASVVRPFNDDDDKDAAASRRSTRSRRNSVSLANIVNVLAADEFLTASSPSSSPAPMTPEQVAKMRLRQLIAAKNGGWRYRVRHVLKDPLQSTHGRVYHYGMLAAIVGNFVPMMLETMDGPAMGGSDPTYPFLPSTHAYYTIEVLFTTFFAADFALKCIVAKRQRQFWTRLVTWMDVLAISPLFGSLAMQYGFGWSKAMRQPLEGNLKLLRLFRIVRVSYMLRNIDGMKVLRMAIAECIPPLLITLFFLITIVMMFATLLYYAEPCYDHRTCPFTDIFNAGYFAMVTVATVGYGDQVPTLENPYSVLTSVVVMIFGALYLAMPLAIIGIKYELNWLRFNVLQSQSKSTSRSQHVGSRRERGAASLYRLSGMATTAIGHQLPTDSMPPLVHHCYIQYQNLTKEALVLHAMVHAYINTPPDDILHGTHRHAHNQTLEKLHVTCKHAIQLYHKFMADMRAFQPRGGGGLPPGEERNRHPHSSGRSRTSSFTAFASDALGRAKKAIIHRDHHHEAAASTISTHGRHDSAAAAARTPIRRRLRHVLEHPETSPFGNRLNHFFYANVLLSVLMFYAETTPELQAYGTSSYLCHSAMAAYCSKSTRTATTDPGCYVWASATAVAMPPTKLQFDCGDASSSSPAMCFGAGWNYGSNVSTVDCATHFSTPAKVCNLRQCQTNHVPYIDMTLKWVYPESFFAVVFTVEFSLRLFATKRRGAFLRSPSKWLDIGAIVPFYAEMLRCVVTSRTPVFAIVPTFPSIMTVLPILKTLRVLKMGKHFKASSVLARTAVLTYRRLLIPLFFLFLGCVAAGALFYEIERGTQCNAQVSCLWWNLEIMTVDIAAPFPLGKRIQIQVDKLTIVTDMLRSTWLTVVTLTTVGYGDLKPRTPFGKLFDLLVMVFGSCYTAMPLSLVGGQFYMCYEQYLKQEKGETVVAPQNQRAPPPHARVLGLDDIDILKKCGVIVLLLDEMMQNMVKINHLSPHPAALAIDHGQKHVVQHHHVSLAPPNPSDVAQPHAFVHHTSDLNHGSHHNGVLAHRSSDLNDHVLHRRISGGGLATLFGRGPHRIIPNNHQHHHRGSIDENVEVDDETKLRRLRVLIQSASCHLTTILLQLTRVMEKIVTLERDNESTDDGDAQSEHHASHGDDS</sequence>
<dbReference type="EMBL" id="CAADRA010000637">
    <property type="protein sequence ID" value="VFT80740.1"/>
    <property type="molecule type" value="Genomic_DNA"/>
</dbReference>
<evidence type="ECO:0000256" key="4">
    <source>
        <dbReference type="ARBA" id="ARBA00022692"/>
    </source>
</evidence>
<dbReference type="InterPro" id="IPR028325">
    <property type="entry name" value="VG_K_chnl"/>
</dbReference>
<feature type="transmembrane region" description="Helical" evidence="13">
    <location>
        <begin position="744"/>
        <end position="762"/>
    </location>
</feature>
<feature type="transmembrane region" description="Helical" evidence="13">
    <location>
        <begin position="173"/>
        <end position="195"/>
    </location>
</feature>
<keyword evidence="7" id="KW-0630">Potassium</keyword>
<evidence type="ECO:0000256" key="1">
    <source>
        <dbReference type="ARBA" id="ARBA00004141"/>
    </source>
</evidence>
<dbReference type="InterPro" id="IPR027359">
    <property type="entry name" value="Volt_channel_dom_sf"/>
</dbReference>
<feature type="region of interest" description="Disordered" evidence="12">
    <location>
        <begin position="1119"/>
        <end position="1141"/>
    </location>
</feature>
<proteinExistence type="predicted"/>
<dbReference type="Proteomes" id="UP000332933">
    <property type="component" value="Unassembled WGS sequence"/>
</dbReference>
<keyword evidence="8 13" id="KW-1133">Transmembrane helix</keyword>
<feature type="domain" description="Ion transport" evidence="14">
    <location>
        <begin position="684"/>
        <end position="917"/>
    </location>
</feature>
<evidence type="ECO:0000256" key="9">
    <source>
        <dbReference type="ARBA" id="ARBA00023065"/>
    </source>
</evidence>
<keyword evidence="10 13" id="KW-0472">Membrane</keyword>
<dbReference type="AlphaFoldDB" id="A0A485KB22"/>
<dbReference type="PANTHER" id="PTHR11537">
    <property type="entry name" value="VOLTAGE-GATED POTASSIUM CHANNEL"/>
    <property type="match status" value="1"/>
</dbReference>
<dbReference type="PANTHER" id="PTHR11537:SF254">
    <property type="entry name" value="POTASSIUM VOLTAGE-GATED CHANNEL PROTEIN SHAB"/>
    <property type="match status" value="1"/>
</dbReference>
<feature type="transmembrane region" description="Helical" evidence="13">
    <location>
        <begin position="244"/>
        <end position="264"/>
    </location>
</feature>
<evidence type="ECO:0000256" key="10">
    <source>
        <dbReference type="ARBA" id="ARBA00023136"/>
    </source>
</evidence>
<keyword evidence="11" id="KW-0407">Ion channel</keyword>